<dbReference type="AlphaFoldDB" id="A0A317FIR1"/>
<evidence type="ECO:0000259" key="10">
    <source>
        <dbReference type="Pfam" id="PF04290"/>
    </source>
</evidence>
<keyword evidence="4 9" id="KW-0997">Cell inner membrane</keyword>
<evidence type="ECO:0000256" key="5">
    <source>
        <dbReference type="ARBA" id="ARBA00022692"/>
    </source>
</evidence>
<comment type="subunit">
    <text evidence="9">The complex comprises the extracytoplasmic solute receptor protein and the two transmembrane proteins.</text>
</comment>
<feature type="domain" description="Tripartite ATP-independent periplasmic transporters DctQ component" evidence="10">
    <location>
        <begin position="33"/>
        <end position="161"/>
    </location>
</feature>
<evidence type="ECO:0000256" key="4">
    <source>
        <dbReference type="ARBA" id="ARBA00022519"/>
    </source>
</evidence>
<comment type="similarity">
    <text evidence="8 9">Belongs to the TRAP transporter small permease family.</text>
</comment>
<comment type="function">
    <text evidence="9">Part of the tripartite ATP-independent periplasmic (TRAP) transport system.</text>
</comment>
<protein>
    <recommendedName>
        <fullName evidence="9">TRAP transporter small permease protein</fullName>
    </recommendedName>
</protein>
<dbReference type="PANTHER" id="PTHR35011:SF10">
    <property type="entry name" value="TRAP TRANSPORTER SMALL PERMEASE PROTEIN"/>
    <property type="match status" value="1"/>
</dbReference>
<comment type="subcellular location">
    <subcellularLocation>
        <location evidence="1 9">Cell inner membrane</location>
        <topology evidence="1 9">Multi-pass membrane protein</topology>
    </subcellularLocation>
</comment>
<evidence type="ECO:0000256" key="2">
    <source>
        <dbReference type="ARBA" id="ARBA00022448"/>
    </source>
</evidence>
<proteinExistence type="inferred from homology"/>
<keyword evidence="5 9" id="KW-0812">Transmembrane</keyword>
<dbReference type="GO" id="GO:0015740">
    <property type="term" value="P:C4-dicarboxylate transport"/>
    <property type="evidence" value="ECO:0007669"/>
    <property type="project" value="TreeGrafter"/>
</dbReference>
<name>A0A317FIR1_9PROT</name>
<evidence type="ECO:0000256" key="8">
    <source>
        <dbReference type="ARBA" id="ARBA00038436"/>
    </source>
</evidence>
<evidence type="ECO:0000256" key="3">
    <source>
        <dbReference type="ARBA" id="ARBA00022475"/>
    </source>
</evidence>
<evidence type="ECO:0000313" key="12">
    <source>
        <dbReference type="Proteomes" id="UP000245765"/>
    </source>
</evidence>
<evidence type="ECO:0000256" key="9">
    <source>
        <dbReference type="RuleBase" id="RU369079"/>
    </source>
</evidence>
<evidence type="ECO:0000256" key="6">
    <source>
        <dbReference type="ARBA" id="ARBA00022989"/>
    </source>
</evidence>
<gene>
    <name evidence="11" type="ORF">DFH01_01235</name>
</gene>
<dbReference type="PANTHER" id="PTHR35011">
    <property type="entry name" value="2,3-DIKETO-L-GULONATE TRAP TRANSPORTER SMALL PERMEASE PROTEIN YIAM"/>
    <property type="match status" value="1"/>
</dbReference>
<evidence type="ECO:0000256" key="1">
    <source>
        <dbReference type="ARBA" id="ARBA00004429"/>
    </source>
</evidence>
<keyword evidence="2 9" id="KW-0813">Transport</keyword>
<accession>A0A317FIR1</accession>
<dbReference type="GO" id="GO:0005886">
    <property type="term" value="C:plasma membrane"/>
    <property type="evidence" value="ECO:0007669"/>
    <property type="project" value="UniProtKB-SubCell"/>
</dbReference>
<organism evidence="11 12">
    <name type="scientific">Falsiroseomonas bella</name>
    <dbReference type="NCBI Taxonomy" id="2184016"/>
    <lineage>
        <taxon>Bacteria</taxon>
        <taxon>Pseudomonadati</taxon>
        <taxon>Pseudomonadota</taxon>
        <taxon>Alphaproteobacteria</taxon>
        <taxon>Acetobacterales</taxon>
        <taxon>Roseomonadaceae</taxon>
        <taxon>Falsiroseomonas</taxon>
    </lineage>
</organism>
<keyword evidence="6 9" id="KW-1133">Transmembrane helix</keyword>
<keyword evidence="3" id="KW-1003">Cell membrane</keyword>
<dbReference type="InterPro" id="IPR007387">
    <property type="entry name" value="TRAP_DctQ"/>
</dbReference>
<feature type="transmembrane region" description="Helical" evidence="9">
    <location>
        <begin position="96"/>
        <end position="120"/>
    </location>
</feature>
<feature type="transmembrane region" description="Helical" evidence="9">
    <location>
        <begin position="12"/>
        <end position="37"/>
    </location>
</feature>
<dbReference type="Proteomes" id="UP000245765">
    <property type="component" value="Unassembled WGS sequence"/>
</dbReference>
<dbReference type="RefSeq" id="WP_109868589.1">
    <property type="nucleotide sequence ID" value="NZ_QGNA01000001.1"/>
</dbReference>
<evidence type="ECO:0000256" key="7">
    <source>
        <dbReference type="ARBA" id="ARBA00023136"/>
    </source>
</evidence>
<dbReference type="EMBL" id="QGNA01000001">
    <property type="protein sequence ID" value="PWS37967.1"/>
    <property type="molecule type" value="Genomic_DNA"/>
</dbReference>
<keyword evidence="12" id="KW-1185">Reference proteome</keyword>
<dbReference type="GO" id="GO:0022857">
    <property type="term" value="F:transmembrane transporter activity"/>
    <property type="evidence" value="ECO:0007669"/>
    <property type="project" value="UniProtKB-UniRule"/>
</dbReference>
<feature type="transmembrane region" description="Helical" evidence="9">
    <location>
        <begin position="143"/>
        <end position="168"/>
    </location>
</feature>
<evidence type="ECO:0000313" key="11">
    <source>
        <dbReference type="EMBL" id="PWS37967.1"/>
    </source>
</evidence>
<dbReference type="InterPro" id="IPR055348">
    <property type="entry name" value="DctQ"/>
</dbReference>
<feature type="transmembrane region" description="Helical" evidence="9">
    <location>
        <begin position="57"/>
        <end position="75"/>
    </location>
</feature>
<dbReference type="Pfam" id="PF04290">
    <property type="entry name" value="DctQ"/>
    <property type="match status" value="1"/>
</dbReference>
<comment type="caution">
    <text evidence="11">The sequence shown here is derived from an EMBL/GenBank/DDBJ whole genome shotgun (WGS) entry which is preliminary data.</text>
</comment>
<keyword evidence="7 9" id="KW-0472">Membrane</keyword>
<reference evidence="12" key="1">
    <citation type="submission" date="2018-05" db="EMBL/GenBank/DDBJ databases">
        <authorList>
            <person name="Du Z."/>
            <person name="Wang X."/>
        </authorList>
    </citation>
    <scope>NUCLEOTIDE SEQUENCE [LARGE SCALE GENOMIC DNA]</scope>
    <source>
        <strain evidence="12">CQN31</strain>
    </source>
</reference>
<dbReference type="OrthoDB" id="6160477at2"/>
<sequence>MRKPPARPPLPLRLLDWVASSLALLAGFAVFVLALMIGFDVLARRFAGFSVQGTDELGGYTLALIGSLGLAYALMRRRHTRIDILLPYMPERIARALDALAVATLAGFAVFIADHAWVAFEETWTFDSLANTPLQTPLWIPQAFWLAGTIAFAVCALAQALHAGWLLLRAPDRIAPFYGPLTTQEELQEFQEERSGSGPAPTLR</sequence>